<accession>M9RLC0</accession>
<organism evidence="1 2">
    <name type="scientific">Octadecabacter arcticus 238</name>
    <dbReference type="NCBI Taxonomy" id="391616"/>
    <lineage>
        <taxon>Bacteria</taxon>
        <taxon>Pseudomonadati</taxon>
        <taxon>Pseudomonadota</taxon>
        <taxon>Alphaproteobacteria</taxon>
        <taxon>Rhodobacterales</taxon>
        <taxon>Roseobacteraceae</taxon>
        <taxon>Octadecabacter</taxon>
    </lineage>
</organism>
<keyword evidence="2" id="KW-1185">Reference proteome</keyword>
<dbReference type="KEGG" id="oar:OA238_c25110"/>
<dbReference type="Proteomes" id="UP000004688">
    <property type="component" value="Chromosome"/>
</dbReference>
<sequence length="97" mass="11515">MDRFRLFLLIRKLKPKLIIVDSEFMRHPESMMMLVSELASNVLNAIPQYEGQERAIKAIPSFKAMWHMAEALGFIFEWVDWNARAKDDRRGVSYQWP</sequence>
<evidence type="ECO:0000313" key="2">
    <source>
        <dbReference type="Proteomes" id="UP000004688"/>
    </source>
</evidence>
<dbReference type="STRING" id="391616.OA238_c25110"/>
<reference evidence="1 2" key="1">
    <citation type="journal article" date="2013" name="PLoS ONE">
        <title>Poles Apart: Arctic and Antarctic Octadecabacter strains Share High Genome Plasticity and a New Type of Xanthorhodopsin.</title>
        <authorList>
            <person name="Vollmers J."/>
            <person name="Voget S."/>
            <person name="Dietrich S."/>
            <person name="Gollnow K."/>
            <person name="Smits M."/>
            <person name="Meyer K."/>
            <person name="Brinkhoff T."/>
            <person name="Simon M."/>
            <person name="Daniel R."/>
        </authorList>
    </citation>
    <scope>NUCLEOTIDE SEQUENCE [LARGE SCALE GENOMIC DNA]</scope>
    <source>
        <strain evidence="1 2">238</strain>
    </source>
</reference>
<name>M9RLC0_9RHOB</name>
<proteinExistence type="predicted"/>
<protein>
    <submittedName>
        <fullName evidence="1">Uncharacterized protein</fullName>
    </submittedName>
</protein>
<dbReference type="RefSeq" id="WP_015495632.1">
    <property type="nucleotide sequence ID" value="NC_020908.1"/>
</dbReference>
<dbReference type="HOGENOM" id="CLU_2343940_0_0_5"/>
<dbReference type="OrthoDB" id="3783712at2"/>
<gene>
    <name evidence="1" type="ORF">OA238_c25110</name>
</gene>
<evidence type="ECO:0000313" key="1">
    <source>
        <dbReference type="EMBL" id="AGI72563.1"/>
    </source>
</evidence>
<dbReference type="EMBL" id="CP003742">
    <property type="protein sequence ID" value="AGI72563.1"/>
    <property type="molecule type" value="Genomic_DNA"/>
</dbReference>
<dbReference type="AlphaFoldDB" id="M9RLC0"/>